<dbReference type="Proteomes" id="UP001634393">
    <property type="component" value="Unassembled WGS sequence"/>
</dbReference>
<dbReference type="PRINTS" id="PR00463">
    <property type="entry name" value="EP450I"/>
</dbReference>
<protein>
    <recommendedName>
        <fullName evidence="17">Cytochrome P450</fullName>
    </recommendedName>
</protein>
<keyword evidence="4 12" id="KW-0349">Heme</keyword>
<dbReference type="FunFam" id="1.10.630.10:FF:000011">
    <property type="entry name" value="Cytochrome P450 83B1"/>
    <property type="match status" value="1"/>
</dbReference>
<feature type="binding site" description="axial binding residue" evidence="12">
    <location>
        <position position="438"/>
    </location>
    <ligand>
        <name>heme</name>
        <dbReference type="ChEBI" id="CHEBI:30413"/>
    </ligand>
    <ligandPart>
        <name>Fe</name>
        <dbReference type="ChEBI" id="CHEBI:18248"/>
    </ligandPart>
</feature>
<dbReference type="SUPFAM" id="SSF48264">
    <property type="entry name" value="Cytochrome P450"/>
    <property type="match status" value="1"/>
</dbReference>
<keyword evidence="7" id="KW-1133">Transmembrane helix</keyword>
<evidence type="ECO:0000256" key="7">
    <source>
        <dbReference type="ARBA" id="ARBA00022989"/>
    </source>
</evidence>
<feature type="signal peptide" evidence="14">
    <location>
        <begin position="1"/>
        <end position="18"/>
    </location>
</feature>
<evidence type="ECO:0008006" key="17">
    <source>
        <dbReference type="Google" id="ProtNLM"/>
    </source>
</evidence>
<evidence type="ECO:0000256" key="1">
    <source>
        <dbReference type="ARBA" id="ARBA00001971"/>
    </source>
</evidence>
<keyword evidence="9 12" id="KW-0408">Iron</keyword>
<dbReference type="PANTHER" id="PTHR47955:SF22">
    <property type="entry name" value="CYTOCHROME P450 83B1-LIKE"/>
    <property type="match status" value="1"/>
</dbReference>
<keyword evidence="14" id="KW-0732">Signal</keyword>
<keyword evidence="6 12" id="KW-0479">Metal-binding</keyword>
<evidence type="ECO:0000313" key="16">
    <source>
        <dbReference type="Proteomes" id="UP001634393"/>
    </source>
</evidence>
<comment type="cofactor">
    <cofactor evidence="1 12">
        <name>heme</name>
        <dbReference type="ChEBI" id="CHEBI:30413"/>
    </cofactor>
</comment>
<evidence type="ECO:0000256" key="10">
    <source>
        <dbReference type="ARBA" id="ARBA00023033"/>
    </source>
</evidence>
<evidence type="ECO:0000256" key="9">
    <source>
        <dbReference type="ARBA" id="ARBA00023004"/>
    </source>
</evidence>
<dbReference type="GO" id="GO:0004497">
    <property type="term" value="F:monooxygenase activity"/>
    <property type="evidence" value="ECO:0007669"/>
    <property type="project" value="UniProtKB-KW"/>
</dbReference>
<evidence type="ECO:0000256" key="12">
    <source>
        <dbReference type="PIRSR" id="PIRSR602401-1"/>
    </source>
</evidence>
<gene>
    <name evidence="15" type="ORF">ACJIZ3_017108</name>
</gene>
<dbReference type="GO" id="GO:0016020">
    <property type="term" value="C:membrane"/>
    <property type="evidence" value="ECO:0007669"/>
    <property type="project" value="UniProtKB-SubCell"/>
</dbReference>
<dbReference type="GO" id="GO:0046872">
    <property type="term" value="F:metal ion binding"/>
    <property type="evidence" value="ECO:0007669"/>
    <property type="project" value="UniProtKB-KW"/>
</dbReference>
<evidence type="ECO:0000256" key="13">
    <source>
        <dbReference type="RuleBase" id="RU000461"/>
    </source>
</evidence>
<dbReference type="InterPro" id="IPR036396">
    <property type="entry name" value="Cyt_P450_sf"/>
</dbReference>
<keyword evidence="8 13" id="KW-0560">Oxidoreductase</keyword>
<evidence type="ECO:0000256" key="8">
    <source>
        <dbReference type="ARBA" id="ARBA00023002"/>
    </source>
</evidence>
<dbReference type="InterPro" id="IPR017972">
    <property type="entry name" value="Cyt_P450_CS"/>
</dbReference>
<dbReference type="Gene3D" id="1.10.630.10">
    <property type="entry name" value="Cytochrome P450"/>
    <property type="match status" value="1"/>
</dbReference>
<dbReference type="PANTHER" id="PTHR47955">
    <property type="entry name" value="CYTOCHROME P450 FAMILY 71 PROTEIN"/>
    <property type="match status" value="1"/>
</dbReference>
<reference evidence="15 16" key="1">
    <citation type="submission" date="2024-12" db="EMBL/GenBank/DDBJ databases">
        <title>The unique morphological basis and parallel evolutionary history of personate flowers in Penstemon.</title>
        <authorList>
            <person name="Depatie T.H."/>
            <person name="Wessinger C.A."/>
        </authorList>
    </citation>
    <scope>NUCLEOTIDE SEQUENCE [LARGE SCALE GENOMIC DNA]</scope>
    <source>
        <strain evidence="15">WTNN_2</strain>
        <tissue evidence="15">Leaf</tissue>
    </source>
</reference>
<comment type="caution">
    <text evidence="15">The sequence shown here is derived from an EMBL/GenBank/DDBJ whole genome shotgun (WGS) entry which is preliminary data.</text>
</comment>
<evidence type="ECO:0000256" key="4">
    <source>
        <dbReference type="ARBA" id="ARBA00022617"/>
    </source>
</evidence>
<dbReference type="InterPro" id="IPR001128">
    <property type="entry name" value="Cyt_P450"/>
</dbReference>
<evidence type="ECO:0000256" key="6">
    <source>
        <dbReference type="ARBA" id="ARBA00022723"/>
    </source>
</evidence>
<comment type="subcellular location">
    <subcellularLocation>
        <location evidence="2">Membrane</location>
        <topology evidence="2">Single-pass membrane protein</topology>
    </subcellularLocation>
</comment>
<evidence type="ECO:0000256" key="14">
    <source>
        <dbReference type="SAM" id="SignalP"/>
    </source>
</evidence>
<keyword evidence="11" id="KW-0472">Membrane</keyword>
<evidence type="ECO:0000256" key="11">
    <source>
        <dbReference type="ARBA" id="ARBA00023136"/>
    </source>
</evidence>
<keyword evidence="16" id="KW-1185">Reference proteome</keyword>
<evidence type="ECO:0000256" key="5">
    <source>
        <dbReference type="ARBA" id="ARBA00022692"/>
    </source>
</evidence>
<dbReference type="EMBL" id="JBJXBP010000005">
    <property type="protein sequence ID" value="KAL3828306.1"/>
    <property type="molecule type" value="Genomic_DNA"/>
</dbReference>
<organism evidence="15 16">
    <name type="scientific">Penstemon smallii</name>
    <dbReference type="NCBI Taxonomy" id="265156"/>
    <lineage>
        <taxon>Eukaryota</taxon>
        <taxon>Viridiplantae</taxon>
        <taxon>Streptophyta</taxon>
        <taxon>Embryophyta</taxon>
        <taxon>Tracheophyta</taxon>
        <taxon>Spermatophyta</taxon>
        <taxon>Magnoliopsida</taxon>
        <taxon>eudicotyledons</taxon>
        <taxon>Gunneridae</taxon>
        <taxon>Pentapetalae</taxon>
        <taxon>asterids</taxon>
        <taxon>lamiids</taxon>
        <taxon>Lamiales</taxon>
        <taxon>Plantaginaceae</taxon>
        <taxon>Cheloneae</taxon>
        <taxon>Penstemon</taxon>
    </lineage>
</organism>
<keyword evidence="5" id="KW-0812">Transmembrane</keyword>
<evidence type="ECO:0000256" key="2">
    <source>
        <dbReference type="ARBA" id="ARBA00004167"/>
    </source>
</evidence>
<sequence length="496" mass="56183">MVLYLSIALSFIVLLLLARRLNRRAGKPSRPPGPPGLPFIGNLLQFQPLDLHLRLAKLSNKYGPLMYMKVVSAPTIVISSARVAKEALKDNDLAFSSRPYTSSMAKLSYNSLDISSSPYSEYWREMRKIIVVGLFTNHHVNSFRPAREDEVSRMINEISESTTEVVNLSEAAMSFASSAICRVALGKSYDLEKGSGKRRFDKILEQLQSIYPVFFIGDYYPVLGWIDRLTGKISRLQKVFEDLDSFYQELIDEHLSPNRPQSMDGDVLDILIKLREENSSSIRFDWDNIKAVLMNIFVAGTDTTAATITWAMTALIKKPVVLKKVQEEIRGFTGKKGRVDEDDIEKLPYFKAVVKETLRLYPPAPLSLPREITMRCIVNGYQIQPKTMVFVNLWAIGRDPDFWENPNEFLPERFLNSSIDFKGHNFGFIPFGSGRRRCPGISLGIAEIELAISNLLYSFDWELPHGVTEDDIDTNGAPGTTVHKKNALRLIAKRYV</sequence>
<proteinExistence type="inferred from homology"/>
<accession>A0ABD3SUL6</accession>
<keyword evidence="10 13" id="KW-0503">Monooxygenase</keyword>
<dbReference type="PRINTS" id="PR00385">
    <property type="entry name" value="P450"/>
</dbReference>
<evidence type="ECO:0000256" key="3">
    <source>
        <dbReference type="ARBA" id="ARBA00010617"/>
    </source>
</evidence>
<dbReference type="InterPro" id="IPR002401">
    <property type="entry name" value="Cyt_P450_E_grp-I"/>
</dbReference>
<dbReference type="PROSITE" id="PS00086">
    <property type="entry name" value="CYTOCHROME_P450"/>
    <property type="match status" value="1"/>
</dbReference>
<name>A0ABD3SUL6_9LAMI</name>
<dbReference type="CDD" id="cd11072">
    <property type="entry name" value="CYP71-like"/>
    <property type="match status" value="1"/>
</dbReference>
<dbReference type="AlphaFoldDB" id="A0ABD3SUL6"/>
<comment type="similarity">
    <text evidence="3 13">Belongs to the cytochrome P450 family.</text>
</comment>
<evidence type="ECO:0000313" key="15">
    <source>
        <dbReference type="EMBL" id="KAL3828306.1"/>
    </source>
</evidence>
<feature type="chain" id="PRO_5044771691" description="Cytochrome P450" evidence="14">
    <location>
        <begin position="19"/>
        <end position="496"/>
    </location>
</feature>
<dbReference type="Pfam" id="PF00067">
    <property type="entry name" value="p450"/>
    <property type="match status" value="1"/>
</dbReference>